<protein>
    <recommendedName>
        <fullName evidence="4">DUF2125 domain-containing protein</fullName>
    </recommendedName>
</protein>
<organism evidence="2 3">
    <name type="scientific">Acidiphilium rubrum</name>
    <dbReference type="NCBI Taxonomy" id="526"/>
    <lineage>
        <taxon>Bacteria</taxon>
        <taxon>Pseudomonadati</taxon>
        <taxon>Pseudomonadota</taxon>
        <taxon>Alphaproteobacteria</taxon>
        <taxon>Acetobacterales</taxon>
        <taxon>Acidocellaceae</taxon>
        <taxon>Acidiphilium</taxon>
    </lineage>
</organism>
<dbReference type="Pfam" id="PF09898">
    <property type="entry name" value="DUF2125"/>
    <property type="match status" value="1"/>
</dbReference>
<dbReference type="Proteomes" id="UP000186308">
    <property type="component" value="Unassembled WGS sequence"/>
</dbReference>
<dbReference type="RefSeq" id="WP_029311591.1">
    <property type="nucleotide sequence ID" value="NZ_FTNE01000003.1"/>
</dbReference>
<comment type="caution">
    <text evidence="2">The sequence shown here is derived from an EMBL/GenBank/DDBJ whole genome shotgun (WGS) entry which is preliminary data.</text>
</comment>
<gene>
    <name evidence="2" type="ORF">SAMN05421828_10365</name>
</gene>
<reference evidence="2 3" key="1">
    <citation type="submission" date="2017-01" db="EMBL/GenBank/DDBJ databases">
        <authorList>
            <person name="Varghese N."/>
            <person name="Submissions S."/>
        </authorList>
    </citation>
    <scope>NUCLEOTIDE SEQUENCE [LARGE SCALE GENOMIC DNA]</scope>
    <source>
        <strain evidence="2 3">ATCC 35905</strain>
    </source>
</reference>
<accession>A0A8G2CIH0</accession>
<dbReference type="EMBL" id="FTNE01000003">
    <property type="protein sequence ID" value="SIQ28061.1"/>
    <property type="molecule type" value="Genomic_DNA"/>
</dbReference>
<evidence type="ECO:0000313" key="2">
    <source>
        <dbReference type="EMBL" id="SIQ28061.1"/>
    </source>
</evidence>
<keyword evidence="1" id="KW-0812">Transmembrane</keyword>
<name>A0A8G2CIH0_ACIRU</name>
<evidence type="ECO:0000256" key="1">
    <source>
        <dbReference type="SAM" id="Phobius"/>
    </source>
</evidence>
<sequence length="384" mass="40419">MRGVLRFLVLLIVVLAIAYVGAWWYVQGRMAMAFRAQEHMLRQAGWTMSHGATARGSSPLAATYSVTDLTLSPPDRGLPTPKITLPSFVMRAKITSPFTLDIGLPLAWHVAMSQGPAFTLQFTTISDQYHFDPNALLDHAPDPLRSGTLNFTGMRIDSADTNFTLISLASLHTDFTRNPAAGRSDTAFTVHETLTGLALSPIFVTLAHLPFDGKLASLQLDADFSGPQLPPFTQSVLTPQTAGVTTNPDAAIAAWQQLGPAVHDWAKGGGHGDFTLAVDLGPLKAHTHGSFGFDTTVQPAGKATLVADGVGAFLGDIANAYPAAVGMISALSAQTAPYMSKAPSDAQRLTVNFALAGGVLTANGKKAADVPPLVWPAPAATPTK</sequence>
<dbReference type="OrthoDB" id="8450629at2"/>
<evidence type="ECO:0000313" key="3">
    <source>
        <dbReference type="Proteomes" id="UP000186308"/>
    </source>
</evidence>
<keyword evidence="1" id="KW-1133">Transmembrane helix</keyword>
<dbReference type="AlphaFoldDB" id="A0A8G2CIH0"/>
<feature type="transmembrane region" description="Helical" evidence="1">
    <location>
        <begin position="7"/>
        <end position="26"/>
    </location>
</feature>
<keyword evidence="3" id="KW-1185">Reference proteome</keyword>
<proteinExistence type="predicted"/>
<dbReference type="InterPro" id="IPR018666">
    <property type="entry name" value="DUF2125"/>
</dbReference>
<keyword evidence="1" id="KW-0472">Membrane</keyword>
<evidence type="ECO:0008006" key="4">
    <source>
        <dbReference type="Google" id="ProtNLM"/>
    </source>
</evidence>